<dbReference type="Pfam" id="PF17962">
    <property type="entry name" value="bMG6"/>
    <property type="match status" value="1"/>
</dbReference>
<keyword evidence="3" id="KW-0472">Membrane</keyword>
<feature type="domain" description="Alpha-2-macroglobulin bait region" evidence="5">
    <location>
        <begin position="723"/>
        <end position="874"/>
    </location>
</feature>
<name>A0A3A6TBX0_9GAMM</name>
<dbReference type="InterPro" id="IPR041246">
    <property type="entry name" value="Bact_MG10"/>
</dbReference>
<dbReference type="InterPro" id="IPR011625">
    <property type="entry name" value="A2M_N_BRD"/>
</dbReference>
<dbReference type="InterPro" id="IPR026284">
    <property type="entry name" value="A2MG_proteobact"/>
</dbReference>
<dbReference type="EMBL" id="QYYH01000134">
    <property type="protein sequence ID" value="RJY07119.1"/>
    <property type="molecule type" value="Genomic_DNA"/>
</dbReference>
<dbReference type="InterPro" id="IPR051802">
    <property type="entry name" value="YfhM-like"/>
</dbReference>
<accession>A0A3A6TBX0</accession>
<evidence type="ECO:0000256" key="2">
    <source>
        <dbReference type="ARBA" id="ARBA00022729"/>
    </source>
</evidence>
<dbReference type="PANTHER" id="PTHR40094">
    <property type="entry name" value="ALPHA-2-MACROGLOBULIN HOMOLOG"/>
    <property type="match status" value="1"/>
</dbReference>
<feature type="chain" id="PRO_5017243961" description="Alpha-2-macroglobulin" evidence="4">
    <location>
        <begin position="23"/>
        <end position="1628"/>
    </location>
</feature>
<dbReference type="SMART" id="SM01360">
    <property type="entry name" value="A2M"/>
    <property type="match status" value="1"/>
</dbReference>
<keyword evidence="8" id="KW-1185">Reference proteome</keyword>
<dbReference type="PANTHER" id="PTHR40094:SF1">
    <property type="entry name" value="UBIQUITIN DOMAIN-CONTAINING PROTEIN"/>
    <property type="match status" value="1"/>
</dbReference>
<evidence type="ECO:0000259" key="5">
    <source>
        <dbReference type="SMART" id="SM01359"/>
    </source>
</evidence>
<dbReference type="PIRSF" id="PIRSF038980">
    <property type="entry name" value="A2M_bac"/>
    <property type="match status" value="1"/>
</dbReference>
<dbReference type="SMART" id="SM01359">
    <property type="entry name" value="A2M_N_2"/>
    <property type="match status" value="1"/>
</dbReference>
<sequence length="1628" mass="181646">MKLIKSCLVFSVLLILSACQPAENEASATPKRAAIEQKVSAHTPLVLQDISEREQGAQNALSLLFSIPLNPDQNFSRYIVITPQLPTPVLSENGRTLNYFGLSPDTQYQVQVMAGLVAVNQQTLHQGSHKSIKSRAMSAMVGFETQGAVMVPGKAESLPVIAVNVPEAEFNLYRVKNDSVAKFFEYVKYYNIESLQEMLTHVYTSRIEINDKKNVRNRVLLDVNHYKPVKEAGIYFATLARPGQFKPDAKTWFSISAIGLQLRKYPSQTRLIAQDINSGELLSDVDIQILNRKSKLWGKGKTDKEGAFVFSSEPSGSYRQRPTLILAKKDNQTTVLEVQGAEFDLSKFDVSGRPTQSVEFFVYSPRNIYRPGEKVNLSVLKRGADGENIGGRIYIELRKPDGQVFNQWQVTATADGYYQLDIALPNAAQLGQWQFVIKTSKASDQAERFRFSVEEFLPDRLKLNINRDDKKLHSFVKGQTPIVDVQGDYLYGAPAAGNRLDTQVRLSSYVEPFSQWPKFMFGDKDAKADYPIDLPTAKLNERGGHQTKLSTDIGLKQWQVPTAINLNYSLYESGGRAVNRSTRLLYWPKAHFAGVRPLFSDDRASQNEQAKFELINTDENGSLVAGSGNIKLYREEKQYFWSFTQSRGWHYEVKKNEYLAASDDVRFSTTSPVSLAMPVEWGRYRLEVTNVTSQAKTIYRFDAGKSWYANWNNNGIHIRPDRVTLALDKAAYHGGETAKVRIAAPTNGKALLLLETDTVISSTMVELADKQAEASFTIPEGIGRHDVYLSAFVVAPGSDSQQVAKRSFGVIPVKLVREQRQLSVDIDVPESWRPNQTVQAVVSVDSNNTKQQQNINGGEIYVTLSAVDQGILNVTGYRIGNPFDFFYRQHQYSAVIRDMFDQVLSYDWAQQALQRWGGDADLTRGGAQPKNQVQMVSLFSGLVKIKQGKAQIPLVLPQFEGQLKLTAVAFSGDRFGKAEQQVNIASPVVAQLATPKFLATNDSTQLALDLVNMTDTEQQIDLAISTSGAVATLAVTDPLKFSLAPNVKQTIKMRMLADTQAGTANINAEIKINHETLKRHWSIGVRQPQPAIYQQNIAAIGAGGGVEIDRKEFSDFIPESVELQLQVASQPELSTAENWRYLNQYPYACLEQTASKTNPIAAAAFAHVDTSRFKQDETTSENASSSLSSSQKVTDGMNRFAELQLANGGFALWSADGAEEHWLTAYATETLIQLAQAGYSVPNNLLSRAQKRLQTYINARSPLYVRHWSQAPSHYQLAYKTYAAYLLAQSGKVALGPLRDIAERELNNAQSPLQGVQLGLAMMYSGSKAEGEKIIAKALKKHRHTSIYLGDYGSVIRDEAMLIHALISADVMVQKAMERLLDLQTLLNRASYLSTQERSSLFRLSMILEQQATADDWHGELQVGTNKQQIKQAGRYLKTLAVEAESEPIRFINQTDNSLFAGFIYSGVRKQPQFELNRGIKVRTRHYLLKSGMASALEDLSDLHIGDLVLTRVNMQSNERISDALLVNLMPAGLELENQNLEHALKLSNLTIDGKYIKNNANIEYQAFRDDRYVAALDLPKGTEQTLYFISRAVNPGVYQVPPALVESMYRPQLRGIGNHYQALKVME</sequence>
<dbReference type="OrthoDB" id="9767116at2"/>
<dbReference type="Pfam" id="PF11974">
    <property type="entry name" value="bMG3"/>
    <property type="match status" value="1"/>
</dbReference>
<evidence type="ECO:0000313" key="8">
    <source>
        <dbReference type="Proteomes" id="UP000273022"/>
    </source>
</evidence>
<dbReference type="InterPro" id="IPR041462">
    <property type="entry name" value="Bact_A2M_MG6"/>
</dbReference>
<comment type="similarity">
    <text evidence="1">Belongs to the protease inhibitor I39 (alpha-2-macroglobulin) family. Bacterial alpha-2-macroglobulin subfamily.</text>
</comment>
<dbReference type="Gene3D" id="1.50.10.20">
    <property type="match status" value="1"/>
</dbReference>
<dbReference type="Gene3D" id="2.60.40.1930">
    <property type="match status" value="1"/>
</dbReference>
<dbReference type="InterPro" id="IPR001599">
    <property type="entry name" value="Macroglobln_a2"/>
</dbReference>
<proteinExistence type="inferred from homology"/>
<dbReference type="PROSITE" id="PS51257">
    <property type="entry name" value="PROKAR_LIPOPROTEIN"/>
    <property type="match status" value="1"/>
</dbReference>
<organism evidence="7 8">
    <name type="scientific">Parashewanella spongiae</name>
    <dbReference type="NCBI Taxonomy" id="342950"/>
    <lineage>
        <taxon>Bacteria</taxon>
        <taxon>Pseudomonadati</taxon>
        <taxon>Pseudomonadota</taxon>
        <taxon>Gammaproteobacteria</taxon>
        <taxon>Alteromonadales</taxon>
        <taxon>Shewanellaceae</taxon>
        <taxon>Parashewanella</taxon>
    </lineage>
</organism>
<evidence type="ECO:0000256" key="1">
    <source>
        <dbReference type="ARBA" id="ARBA00010556"/>
    </source>
</evidence>
<keyword evidence="3" id="KW-1003">Cell membrane</keyword>
<comment type="function">
    <text evidence="3">Protects the bacterial cell from host peptidases.</text>
</comment>
<feature type="signal peptide" evidence="4">
    <location>
        <begin position="1"/>
        <end position="22"/>
    </location>
</feature>
<evidence type="ECO:0000313" key="7">
    <source>
        <dbReference type="EMBL" id="RJY07119.1"/>
    </source>
</evidence>
<dbReference type="Pfam" id="PF07703">
    <property type="entry name" value="A2M_BRD"/>
    <property type="match status" value="1"/>
</dbReference>
<dbReference type="Proteomes" id="UP000273022">
    <property type="component" value="Unassembled WGS sequence"/>
</dbReference>
<protein>
    <recommendedName>
        <fullName evidence="3">Alpha-2-macroglobulin</fullName>
    </recommendedName>
</protein>
<dbReference type="InterPro" id="IPR041203">
    <property type="entry name" value="Bact_A2M_MG5"/>
</dbReference>
<dbReference type="InterPro" id="IPR049120">
    <property type="entry name" value="A2M_bMG2"/>
</dbReference>
<dbReference type="Pfam" id="PF00207">
    <property type="entry name" value="A2M"/>
    <property type="match status" value="1"/>
</dbReference>
<dbReference type="SUPFAM" id="SSF48239">
    <property type="entry name" value="Terpenoid cyclases/Protein prenyltransferases"/>
    <property type="match status" value="1"/>
</dbReference>
<dbReference type="Pfam" id="PF17970">
    <property type="entry name" value="bMG1"/>
    <property type="match status" value="1"/>
</dbReference>
<dbReference type="Pfam" id="PF17973">
    <property type="entry name" value="bMG10"/>
    <property type="match status" value="1"/>
</dbReference>
<dbReference type="InterPro" id="IPR002890">
    <property type="entry name" value="MG2"/>
</dbReference>
<keyword evidence="2 4" id="KW-0732">Signal</keyword>
<gene>
    <name evidence="7" type="ORF">D5R81_16515</name>
</gene>
<dbReference type="Pfam" id="PF01835">
    <property type="entry name" value="MG2"/>
    <property type="match status" value="1"/>
</dbReference>
<comment type="caution">
    <text evidence="7">The sequence shown here is derived from an EMBL/GenBank/DDBJ whole genome shotgun (WGS) entry which is preliminary data.</text>
</comment>
<dbReference type="RefSeq" id="WP_121854725.1">
    <property type="nucleotide sequence ID" value="NZ_CP037952.1"/>
</dbReference>
<feature type="domain" description="Alpha-2-macroglobulin" evidence="6">
    <location>
        <begin position="937"/>
        <end position="1024"/>
    </location>
</feature>
<keyword evidence="3" id="KW-0646">Protease inhibitor</keyword>
<reference evidence="7 8" key="1">
    <citation type="submission" date="2018-09" db="EMBL/GenBank/DDBJ databases">
        <title>Phylogeny of the Shewanellaceae, and recommendation for two new genera, Pseudoshewanella and Parashewanella.</title>
        <authorList>
            <person name="Wang G."/>
        </authorList>
    </citation>
    <scope>NUCLEOTIDE SEQUENCE [LARGE SCALE GENOMIC DNA]</scope>
    <source>
        <strain evidence="7 8">KCTC 22492</strain>
    </source>
</reference>
<dbReference type="Pfam" id="PF21142">
    <property type="entry name" value="A2M_bMG2"/>
    <property type="match status" value="1"/>
</dbReference>
<dbReference type="GO" id="GO:0004866">
    <property type="term" value="F:endopeptidase inhibitor activity"/>
    <property type="evidence" value="ECO:0007669"/>
    <property type="project" value="UniProtKB-UniRule"/>
</dbReference>
<dbReference type="InterPro" id="IPR021868">
    <property type="entry name" value="Alpha_2_Macroglob_MG3"/>
</dbReference>
<dbReference type="Pfam" id="PF17972">
    <property type="entry name" value="bMG5"/>
    <property type="match status" value="1"/>
</dbReference>
<dbReference type="InterPro" id="IPR040639">
    <property type="entry name" value="A2MG_MG1"/>
</dbReference>
<dbReference type="InterPro" id="IPR008930">
    <property type="entry name" value="Terpenoid_cyclase/PrenylTrfase"/>
</dbReference>
<dbReference type="CDD" id="cd02891">
    <property type="entry name" value="A2M_like"/>
    <property type="match status" value="1"/>
</dbReference>
<evidence type="ECO:0000259" key="6">
    <source>
        <dbReference type="SMART" id="SM01360"/>
    </source>
</evidence>
<evidence type="ECO:0000256" key="3">
    <source>
        <dbReference type="PIRNR" id="PIRNR038980"/>
    </source>
</evidence>
<evidence type="ECO:0000256" key="4">
    <source>
        <dbReference type="SAM" id="SignalP"/>
    </source>
</evidence>